<protein>
    <submittedName>
        <fullName evidence="2">Uncharacterized protein</fullName>
    </submittedName>
</protein>
<dbReference type="AlphaFoldDB" id="A0A3A9Z4I1"/>
<feature type="region of interest" description="Disordered" evidence="1">
    <location>
        <begin position="1"/>
        <end position="101"/>
    </location>
</feature>
<evidence type="ECO:0000313" key="3">
    <source>
        <dbReference type="Proteomes" id="UP000272474"/>
    </source>
</evidence>
<dbReference type="EMBL" id="RBAL01000005">
    <property type="protein sequence ID" value="RKN43138.1"/>
    <property type="molecule type" value="Genomic_DNA"/>
</dbReference>
<comment type="caution">
    <text evidence="2">The sequence shown here is derived from an EMBL/GenBank/DDBJ whole genome shotgun (WGS) entry which is preliminary data.</text>
</comment>
<evidence type="ECO:0000256" key="1">
    <source>
        <dbReference type="SAM" id="MobiDB-lite"/>
    </source>
</evidence>
<feature type="compositionally biased region" description="Low complexity" evidence="1">
    <location>
        <begin position="69"/>
        <end position="81"/>
    </location>
</feature>
<dbReference type="Proteomes" id="UP000272474">
    <property type="component" value="Unassembled WGS sequence"/>
</dbReference>
<sequence length="101" mass="10534">MPRVKGRPSASVPQAVRASQAIETTPDQSASQEPGAAKEAAVSRQKYPRVLKSSTSASAATPERRSRASRPSAAARAAAAAHRQSVSDKAANTIQGTKPRR</sequence>
<evidence type="ECO:0000313" key="2">
    <source>
        <dbReference type="EMBL" id="RKN43138.1"/>
    </source>
</evidence>
<feature type="compositionally biased region" description="Polar residues" evidence="1">
    <location>
        <begin position="21"/>
        <end position="32"/>
    </location>
</feature>
<organism evidence="2 3">
    <name type="scientific">Streptomyces hoynatensis</name>
    <dbReference type="NCBI Taxonomy" id="1141874"/>
    <lineage>
        <taxon>Bacteria</taxon>
        <taxon>Bacillati</taxon>
        <taxon>Actinomycetota</taxon>
        <taxon>Actinomycetes</taxon>
        <taxon>Kitasatosporales</taxon>
        <taxon>Streptomycetaceae</taxon>
        <taxon>Streptomyces</taxon>
    </lineage>
</organism>
<accession>A0A3A9Z4I1</accession>
<proteinExistence type="predicted"/>
<feature type="compositionally biased region" description="Polar residues" evidence="1">
    <location>
        <begin position="90"/>
        <end position="101"/>
    </location>
</feature>
<gene>
    <name evidence="2" type="ORF">D7294_11670</name>
</gene>
<keyword evidence="3" id="KW-1185">Reference proteome</keyword>
<name>A0A3A9Z4I1_9ACTN</name>
<reference evidence="2 3" key="1">
    <citation type="journal article" date="2014" name="Int. J. Syst. Evol. Microbiol.">
        <title>Streptomyces hoynatensis sp. nov., isolated from deep marine sediment.</title>
        <authorList>
            <person name="Veyisoglu A."/>
            <person name="Sahin N."/>
        </authorList>
    </citation>
    <scope>NUCLEOTIDE SEQUENCE [LARGE SCALE GENOMIC DNA]</scope>
    <source>
        <strain evidence="2 3">KCTC 29097</strain>
    </source>
</reference>